<reference evidence="3 4" key="1">
    <citation type="submission" date="2017-10" db="EMBL/GenBank/DDBJ databases">
        <title>Sequencing the genomes of 1000 actinobacteria strains.</title>
        <authorList>
            <person name="Klenk H.-P."/>
        </authorList>
    </citation>
    <scope>NUCLEOTIDE SEQUENCE [LARGE SCALE GENOMIC DNA]</scope>
    <source>
        <strain evidence="3 4">DSM 21838</strain>
    </source>
</reference>
<dbReference type="InterPro" id="IPR036291">
    <property type="entry name" value="NAD(P)-bd_dom_sf"/>
</dbReference>
<evidence type="ECO:0000259" key="2">
    <source>
        <dbReference type="Pfam" id="PF01658"/>
    </source>
</evidence>
<organism evidence="3 4">
    <name type="scientific">Georgenia soli</name>
    <dbReference type="NCBI Taxonomy" id="638953"/>
    <lineage>
        <taxon>Bacteria</taxon>
        <taxon>Bacillati</taxon>
        <taxon>Actinomycetota</taxon>
        <taxon>Actinomycetes</taxon>
        <taxon>Micrococcales</taxon>
        <taxon>Bogoriellaceae</taxon>
        <taxon>Georgenia</taxon>
    </lineage>
</organism>
<evidence type="ECO:0000256" key="1">
    <source>
        <dbReference type="ARBA" id="ARBA00010813"/>
    </source>
</evidence>
<dbReference type="Pfam" id="PF07994">
    <property type="entry name" value="NAD_binding_5"/>
    <property type="match status" value="1"/>
</dbReference>
<dbReference type="SUPFAM" id="SSF55347">
    <property type="entry name" value="Glyceraldehyde-3-phosphate dehydrogenase-like, C-terminal domain"/>
    <property type="match status" value="1"/>
</dbReference>
<name>A0A2A9EJQ6_9MICO</name>
<protein>
    <submittedName>
        <fullName evidence="3">Myo-inositol-1-phosphate synthase</fullName>
    </submittedName>
</protein>
<dbReference type="AlphaFoldDB" id="A0A2A9EJQ6"/>
<comment type="similarity">
    <text evidence="1">Belongs to the myo-inositol 1-phosphate synthase family.</text>
</comment>
<dbReference type="Gene3D" id="3.30.360.10">
    <property type="entry name" value="Dihydrodipicolinate Reductase, domain 2"/>
    <property type="match status" value="1"/>
</dbReference>
<dbReference type="EMBL" id="PDJI01000004">
    <property type="protein sequence ID" value="PFG39138.1"/>
    <property type="molecule type" value="Genomic_DNA"/>
</dbReference>
<dbReference type="GO" id="GO:0008654">
    <property type="term" value="P:phospholipid biosynthetic process"/>
    <property type="evidence" value="ECO:0007669"/>
    <property type="project" value="InterPro"/>
</dbReference>
<gene>
    <name evidence="3" type="ORF">ATJ97_1633</name>
</gene>
<evidence type="ECO:0000313" key="3">
    <source>
        <dbReference type="EMBL" id="PFG39138.1"/>
    </source>
</evidence>
<dbReference type="Gene3D" id="3.40.50.720">
    <property type="entry name" value="NAD(P)-binding Rossmann-like Domain"/>
    <property type="match status" value="1"/>
</dbReference>
<dbReference type="Proteomes" id="UP000222106">
    <property type="component" value="Unassembled WGS sequence"/>
</dbReference>
<evidence type="ECO:0000313" key="4">
    <source>
        <dbReference type="Proteomes" id="UP000222106"/>
    </source>
</evidence>
<accession>A0A2A9EJQ6</accession>
<comment type="caution">
    <text evidence="3">The sequence shown here is derived from an EMBL/GenBank/DDBJ whole genome shotgun (WGS) entry which is preliminary data.</text>
</comment>
<dbReference type="Pfam" id="PF01658">
    <property type="entry name" value="Inos-1-P_synth"/>
    <property type="match status" value="1"/>
</dbReference>
<dbReference type="PIRSF" id="PIRSF015578">
    <property type="entry name" value="Myoinos-ppht_syn"/>
    <property type="match status" value="1"/>
</dbReference>
<dbReference type="OrthoDB" id="729130at2"/>
<dbReference type="PANTHER" id="PTHR11510">
    <property type="entry name" value="MYO-INOSITOL-1 PHOSPHATE SYNTHASE"/>
    <property type="match status" value="1"/>
</dbReference>
<dbReference type="SUPFAM" id="SSF51735">
    <property type="entry name" value="NAD(P)-binding Rossmann-fold domains"/>
    <property type="match status" value="1"/>
</dbReference>
<dbReference type="RefSeq" id="WP_098483297.1">
    <property type="nucleotide sequence ID" value="NZ_PDJI01000004.1"/>
</dbReference>
<feature type="domain" description="Myo-inositol-1-phosphate synthase GAPDH-like" evidence="2">
    <location>
        <begin position="238"/>
        <end position="342"/>
    </location>
</feature>
<dbReference type="InterPro" id="IPR013021">
    <property type="entry name" value="Myo-inos-1-P_Synthase_GAPDH"/>
</dbReference>
<sequence length="404" mass="42757">MLDDDIRTTTSATILADGDGDSPRRTGVWFIGGRGSVATTATLGLHAVSRGLAPETGLVSQLEEVAQAGLVGFDSLVVGGHDVGTHSLADRAAELAEGGVFHPALVAALREELDAADRRIRPGVPAGGHQREASDRIQQDLTAFRDEHGLDRVVVVDVSSTEPPAPDHPALHDLDRLEQELDAGRAPLPPSSLYSYAAFRAGCPVVAFTPSTGPNIPALADLAKEAEVPWAGRDGKTGETLVKATLAPLFARRALHVRSWAAMNLLGGGDGRTLAEPAAAVSKTTTKALTVQSIVGYPVEGPVRIDYVEDLGDWKTAWDHITFDGFLGTRMTMQFTWQGCDSALAAPLVLDLARLVARAHEVGESGPLAPLGFFFKEPIGASTHALDEQWATLTRWCARLAPTP</sequence>
<dbReference type="GO" id="GO:0006021">
    <property type="term" value="P:inositol biosynthetic process"/>
    <property type="evidence" value="ECO:0007669"/>
    <property type="project" value="InterPro"/>
</dbReference>
<proteinExistence type="inferred from homology"/>
<keyword evidence="4" id="KW-1185">Reference proteome</keyword>
<dbReference type="InterPro" id="IPR002587">
    <property type="entry name" value="Myo-inos-1-P_Synthase"/>
</dbReference>
<dbReference type="GO" id="GO:0004512">
    <property type="term" value="F:inositol-3-phosphate synthase activity"/>
    <property type="evidence" value="ECO:0007669"/>
    <property type="project" value="InterPro"/>
</dbReference>